<keyword evidence="6 7" id="KW-0414">Isoprene biosynthesis</keyword>
<comment type="catalytic activity">
    <reaction evidence="1 7">
        <text>2-C-methyl-D-erythritol 4-phosphate + CTP + H(+) = 4-CDP-2-C-methyl-D-erythritol + diphosphate</text>
        <dbReference type="Rhea" id="RHEA:13429"/>
        <dbReference type="ChEBI" id="CHEBI:15378"/>
        <dbReference type="ChEBI" id="CHEBI:33019"/>
        <dbReference type="ChEBI" id="CHEBI:37563"/>
        <dbReference type="ChEBI" id="CHEBI:57823"/>
        <dbReference type="ChEBI" id="CHEBI:58262"/>
        <dbReference type="EC" id="2.7.7.60"/>
    </reaction>
</comment>
<dbReference type="GO" id="GO:0050518">
    <property type="term" value="F:2-C-methyl-D-erythritol 4-phosphate cytidylyltransferase activity"/>
    <property type="evidence" value="ECO:0007669"/>
    <property type="project" value="UniProtKB-UniRule"/>
</dbReference>
<accession>A0A927C555</accession>
<dbReference type="EMBL" id="JACXLD010000008">
    <property type="protein sequence ID" value="MBD2859941.1"/>
    <property type="molecule type" value="Genomic_DNA"/>
</dbReference>
<evidence type="ECO:0000256" key="5">
    <source>
        <dbReference type="ARBA" id="ARBA00022695"/>
    </source>
</evidence>
<dbReference type="InterPro" id="IPR001228">
    <property type="entry name" value="IspD"/>
</dbReference>
<evidence type="ECO:0000256" key="7">
    <source>
        <dbReference type="HAMAP-Rule" id="MF_00108"/>
    </source>
</evidence>
<dbReference type="Gene3D" id="3.90.550.10">
    <property type="entry name" value="Spore Coat Polysaccharide Biosynthesis Protein SpsA, Chain A"/>
    <property type="match status" value="1"/>
</dbReference>
<feature type="site" description="Positions MEP for the nucleophilic attack" evidence="7">
    <location>
        <position position="214"/>
    </location>
</feature>
<dbReference type="HAMAP" id="MF_00108">
    <property type="entry name" value="IspD"/>
    <property type="match status" value="1"/>
</dbReference>
<dbReference type="EC" id="2.7.7.60" evidence="7"/>
<protein>
    <recommendedName>
        <fullName evidence="7">2-C-methyl-D-erythritol 4-phosphate cytidylyltransferase</fullName>
        <ecNumber evidence="7">2.7.7.60</ecNumber>
    </recommendedName>
    <alternativeName>
        <fullName evidence="7">4-diphosphocytidyl-2C-methyl-D-erythritol synthase</fullName>
    </alternativeName>
    <alternativeName>
        <fullName evidence="7">MEP cytidylyltransferase</fullName>
        <shortName evidence="7">MCT</shortName>
    </alternativeName>
</protein>
<dbReference type="InterPro" id="IPR029044">
    <property type="entry name" value="Nucleotide-diphossugar_trans"/>
</dbReference>
<dbReference type="PANTHER" id="PTHR32125">
    <property type="entry name" value="2-C-METHYL-D-ERYTHRITOL 4-PHOSPHATE CYTIDYLYLTRANSFERASE, CHLOROPLASTIC"/>
    <property type="match status" value="1"/>
</dbReference>
<comment type="caution">
    <text evidence="8">The sequence shown here is derived from an EMBL/GenBank/DDBJ whole genome shotgun (WGS) entry which is preliminary data.</text>
</comment>
<dbReference type="AlphaFoldDB" id="A0A927C555"/>
<dbReference type="RefSeq" id="WP_190766288.1">
    <property type="nucleotide sequence ID" value="NZ_JACXLD010000008.1"/>
</dbReference>
<dbReference type="GO" id="GO:0019288">
    <property type="term" value="P:isopentenyl diphosphate biosynthetic process, methylerythritol 4-phosphate pathway"/>
    <property type="evidence" value="ECO:0007669"/>
    <property type="project" value="UniProtKB-UniRule"/>
</dbReference>
<dbReference type="PROSITE" id="PS01295">
    <property type="entry name" value="ISPD"/>
    <property type="match status" value="1"/>
</dbReference>
<comment type="pathway">
    <text evidence="2 7">Isoprenoid biosynthesis; isopentenyl diphosphate biosynthesis via DXP pathway; isopentenyl diphosphate from 1-deoxy-D-xylulose 5-phosphate: step 2/6.</text>
</comment>
<comment type="similarity">
    <text evidence="3 7">Belongs to the IspD/TarI cytidylyltransferase family. IspD subfamily.</text>
</comment>
<feature type="site" description="Transition state stabilizer" evidence="7">
    <location>
        <position position="24"/>
    </location>
</feature>
<name>A0A927C555_9GAMM</name>
<evidence type="ECO:0000313" key="8">
    <source>
        <dbReference type="EMBL" id="MBD2859941.1"/>
    </source>
</evidence>
<gene>
    <name evidence="7 8" type="primary">ispD</name>
    <name evidence="8" type="ORF">IB286_13105</name>
</gene>
<evidence type="ECO:0000313" key="9">
    <source>
        <dbReference type="Proteomes" id="UP000610558"/>
    </source>
</evidence>
<proteinExistence type="inferred from homology"/>
<dbReference type="InterPro" id="IPR018294">
    <property type="entry name" value="ISPD_synthase_CS"/>
</dbReference>
<feature type="site" description="Positions MEP for the nucleophilic attack" evidence="7">
    <location>
        <position position="158"/>
    </location>
</feature>
<dbReference type="InterPro" id="IPR050088">
    <property type="entry name" value="IspD/TarI_cytidylyltransf_bact"/>
</dbReference>
<keyword evidence="4 7" id="KW-0808">Transferase</keyword>
<evidence type="ECO:0000256" key="2">
    <source>
        <dbReference type="ARBA" id="ARBA00004787"/>
    </source>
</evidence>
<keyword evidence="9" id="KW-1185">Reference proteome</keyword>
<dbReference type="CDD" id="cd02516">
    <property type="entry name" value="CDP-ME_synthetase"/>
    <property type="match status" value="1"/>
</dbReference>
<dbReference type="SUPFAM" id="SSF53448">
    <property type="entry name" value="Nucleotide-diphospho-sugar transferases"/>
    <property type="match status" value="1"/>
</dbReference>
<evidence type="ECO:0000256" key="3">
    <source>
        <dbReference type="ARBA" id="ARBA00009789"/>
    </source>
</evidence>
<dbReference type="NCBIfam" id="TIGR00453">
    <property type="entry name" value="ispD"/>
    <property type="match status" value="1"/>
</dbReference>
<organism evidence="8 9">
    <name type="scientific">Spongiibacter pelagi</name>
    <dbReference type="NCBI Taxonomy" id="2760804"/>
    <lineage>
        <taxon>Bacteria</taxon>
        <taxon>Pseudomonadati</taxon>
        <taxon>Pseudomonadota</taxon>
        <taxon>Gammaproteobacteria</taxon>
        <taxon>Cellvibrionales</taxon>
        <taxon>Spongiibacteraceae</taxon>
        <taxon>Spongiibacter</taxon>
    </lineage>
</organism>
<comment type="function">
    <text evidence="7">Catalyzes the formation of 4-diphosphocytidyl-2-C-methyl-D-erythritol from CTP and 2-C-methyl-D-erythritol 4-phosphate (MEP).</text>
</comment>
<dbReference type="PANTHER" id="PTHR32125:SF4">
    <property type="entry name" value="2-C-METHYL-D-ERYTHRITOL 4-PHOSPHATE CYTIDYLYLTRANSFERASE, CHLOROPLASTIC"/>
    <property type="match status" value="1"/>
</dbReference>
<evidence type="ECO:0000256" key="6">
    <source>
        <dbReference type="ARBA" id="ARBA00023229"/>
    </source>
</evidence>
<reference evidence="8" key="1">
    <citation type="submission" date="2020-09" db="EMBL/GenBank/DDBJ databases">
        <authorList>
            <person name="Yoon J.-W."/>
        </authorList>
    </citation>
    <scope>NUCLEOTIDE SEQUENCE</scope>
    <source>
        <strain evidence="8">KMU-158</strain>
    </source>
</reference>
<dbReference type="InterPro" id="IPR034683">
    <property type="entry name" value="IspD/TarI"/>
</dbReference>
<keyword evidence="5 7" id="KW-0548">Nucleotidyltransferase</keyword>
<dbReference type="Proteomes" id="UP000610558">
    <property type="component" value="Unassembled WGS sequence"/>
</dbReference>
<dbReference type="Pfam" id="PF01128">
    <property type="entry name" value="IspD"/>
    <property type="match status" value="1"/>
</dbReference>
<feature type="site" description="Transition state stabilizer" evidence="7">
    <location>
        <position position="17"/>
    </location>
</feature>
<evidence type="ECO:0000256" key="4">
    <source>
        <dbReference type="ARBA" id="ARBA00022679"/>
    </source>
</evidence>
<dbReference type="FunFam" id="3.90.550.10:FF:000003">
    <property type="entry name" value="2-C-methyl-D-erythritol 4-phosphate cytidylyltransferase"/>
    <property type="match status" value="1"/>
</dbReference>
<sequence>MAAKLWAVVPAAGAGRRFGVETPKQYLPLLDKTVFEHSLGVLFGIAELAKIVVALSADDAYFDSLVIANSDRLLKVNGGAERADSVLAGLQGLNGLAADDDWVLVHDAARPCVSAEEMNRLLALRDGSNGIGGLLALPVVDTLKRVDDHYKVVNTVDRNALWRALTPQLFRFAELKQALEYCLARGLPVTDEASAIEQFGKQAKVVLGNARNIKITYPQDLALAAHFLSLQQAEESAL</sequence>
<evidence type="ECO:0000256" key="1">
    <source>
        <dbReference type="ARBA" id="ARBA00001282"/>
    </source>
</evidence>